<comment type="caution">
    <text evidence="1">The sequence shown here is derived from an EMBL/GenBank/DDBJ whole genome shotgun (WGS) entry which is preliminary data.</text>
</comment>
<organism evidence="1 2">
    <name type="scientific">Flavobacterium piscis</name>
    <dbReference type="NCBI Taxonomy" id="1114874"/>
    <lineage>
        <taxon>Bacteria</taxon>
        <taxon>Pseudomonadati</taxon>
        <taxon>Bacteroidota</taxon>
        <taxon>Flavobacteriia</taxon>
        <taxon>Flavobacteriales</taxon>
        <taxon>Flavobacteriaceae</taxon>
        <taxon>Flavobacterium</taxon>
    </lineage>
</organism>
<gene>
    <name evidence="1" type="ORF">J2W48_001654</name>
</gene>
<proteinExistence type="predicted"/>
<evidence type="ECO:0008006" key="3">
    <source>
        <dbReference type="Google" id="ProtNLM"/>
    </source>
</evidence>
<reference evidence="1 2" key="1">
    <citation type="submission" date="2023-07" db="EMBL/GenBank/DDBJ databases">
        <title>Sorghum-associated microbial communities from plants grown in Nebraska, USA.</title>
        <authorList>
            <person name="Schachtman D."/>
        </authorList>
    </citation>
    <scope>NUCLEOTIDE SEQUENCE [LARGE SCALE GENOMIC DNA]</scope>
    <source>
        <strain evidence="1 2">4129</strain>
    </source>
</reference>
<dbReference type="RefSeq" id="WP_310280202.1">
    <property type="nucleotide sequence ID" value="NZ_JAVDWQ010000004.1"/>
</dbReference>
<sequence length="115" mass="12856">MTIQAFLEKLKQTPTQITFPETIAVIEENYNFTPTAFQNGTQHNAVGENSGSCKLFSFAKLQNLSKEETLSCFGAFYFEEVLGDPEGANHQNIRNFIKLGWDGVQFQGEALTLKS</sequence>
<dbReference type="Pfam" id="PF08888">
    <property type="entry name" value="HopJ"/>
    <property type="match status" value="1"/>
</dbReference>
<keyword evidence="2" id="KW-1185">Reference proteome</keyword>
<dbReference type="InterPro" id="IPR038604">
    <property type="entry name" value="HopJ_sf"/>
</dbReference>
<evidence type="ECO:0000313" key="1">
    <source>
        <dbReference type="EMBL" id="MDR7209716.1"/>
    </source>
</evidence>
<name>A0ABU1Y8A8_9FLAO</name>
<dbReference type="Proteomes" id="UP001269081">
    <property type="component" value="Unassembled WGS sequence"/>
</dbReference>
<dbReference type="InterPro" id="IPR014984">
    <property type="entry name" value="HopJ"/>
</dbReference>
<dbReference type="EMBL" id="JAVDWQ010000004">
    <property type="protein sequence ID" value="MDR7209716.1"/>
    <property type="molecule type" value="Genomic_DNA"/>
</dbReference>
<protein>
    <recommendedName>
        <fullName evidence="3">Type III effector</fullName>
    </recommendedName>
</protein>
<dbReference type="Gene3D" id="3.20.160.10">
    <property type="entry name" value="vpa0580 domain like"/>
    <property type="match status" value="1"/>
</dbReference>
<evidence type="ECO:0000313" key="2">
    <source>
        <dbReference type="Proteomes" id="UP001269081"/>
    </source>
</evidence>
<accession>A0ABU1Y8A8</accession>